<dbReference type="InterPro" id="IPR017850">
    <property type="entry name" value="Alkaline_phosphatase_core_sf"/>
</dbReference>
<proteinExistence type="predicted"/>
<dbReference type="EMBL" id="LT796768">
    <property type="protein sequence ID" value="SKB02945.1"/>
    <property type="molecule type" value="Genomic_DNA"/>
</dbReference>
<dbReference type="SUPFAM" id="SSF53649">
    <property type="entry name" value="Alkaline phosphatase-like"/>
    <property type="match status" value="1"/>
</dbReference>
<reference evidence="2" key="1">
    <citation type="submission" date="2017-02" db="EMBL/GenBank/DDBJ databases">
        <authorList>
            <person name="Varghese N."/>
            <person name="Submissions S."/>
        </authorList>
    </citation>
    <scope>NUCLEOTIDE SEQUENCE [LARGE SCALE GENOMIC DNA]</scope>
    <source>
        <strain evidence="2">9H-4</strain>
    </source>
</reference>
<dbReference type="Gene3D" id="3.40.720.10">
    <property type="entry name" value="Alkaline Phosphatase, subunit A"/>
    <property type="match status" value="1"/>
</dbReference>
<protein>
    <submittedName>
        <fullName evidence="1">Type I phosphodiesterase / nucleotide pyrophosphatase</fullName>
    </submittedName>
</protein>
<gene>
    <name evidence="1" type="ORF">SAMN06295964_0100</name>
</gene>
<dbReference type="PANTHER" id="PTHR10151:SF120">
    <property type="entry name" value="BIS(5'-ADENOSYL)-TRIPHOSPHATASE"/>
    <property type="match status" value="1"/>
</dbReference>
<evidence type="ECO:0000313" key="2">
    <source>
        <dbReference type="Proteomes" id="UP000191040"/>
    </source>
</evidence>
<dbReference type="InterPro" id="IPR002591">
    <property type="entry name" value="Phosphodiest/P_Trfase"/>
</dbReference>
<dbReference type="Proteomes" id="UP000191040">
    <property type="component" value="Chromosome I"/>
</dbReference>
<dbReference type="STRING" id="1736691.SAMN06295964_0100"/>
<dbReference type="Pfam" id="PF01663">
    <property type="entry name" value="Phosphodiest"/>
    <property type="match status" value="1"/>
</dbReference>
<dbReference type="RefSeq" id="WP_078698329.1">
    <property type="nucleotide sequence ID" value="NZ_LT796768.1"/>
</dbReference>
<accession>A0A1T4YNV2</accession>
<dbReference type="PANTHER" id="PTHR10151">
    <property type="entry name" value="ECTONUCLEOTIDE PYROPHOSPHATASE/PHOSPHODIESTERASE"/>
    <property type="match status" value="1"/>
</dbReference>
<keyword evidence="2" id="KW-1185">Reference proteome</keyword>
<dbReference type="GO" id="GO:0016787">
    <property type="term" value="F:hydrolase activity"/>
    <property type="evidence" value="ECO:0007669"/>
    <property type="project" value="UniProtKB-ARBA"/>
</dbReference>
<dbReference type="AlphaFoldDB" id="A0A1T4YNV2"/>
<organism evidence="1 2">
    <name type="scientific">Aeromicrobium choanae</name>
    <dbReference type="NCBI Taxonomy" id="1736691"/>
    <lineage>
        <taxon>Bacteria</taxon>
        <taxon>Bacillati</taxon>
        <taxon>Actinomycetota</taxon>
        <taxon>Actinomycetes</taxon>
        <taxon>Propionibacteriales</taxon>
        <taxon>Nocardioidaceae</taxon>
        <taxon>Aeromicrobium</taxon>
    </lineage>
</organism>
<sequence>MTAPHAGIHEVMTSVGGALGVPGFTDVLGLPESRRYVVLLIDGLGLDLLREHAELAPFLSSCLNVENVLAGIPSTTSVSLTSLGTGLRPGQHGMSGYTCRIPGTSRFLNTLKWDDRIVPEQWQPHPTVLSRLADEGVAVTVVNDARFELSGLTRVSQRGVPFVGVRHAWDRLTAVVEAVERDDRALVYAYESAVDHTGHGSGVDSDEWRKALVEVDRDVADLRAALPPDVVLLVTADHGMVDVPTDGRFDLVDHPKLRDDVVLVAGEARFRHVHTRSGAEAKVAARWRSALGDRVEVRLRDEAEEWFGPIDPTVRGRFGDVVVAALDDFAVFASDAFSVELLLRGFHGSITARERRIPVLVAG</sequence>
<dbReference type="OrthoDB" id="9779267at2"/>
<name>A0A1T4YNV2_9ACTN</name>
<evidence type="ECO:0000313" key="1">
    <source>
        <dbReference type="EMBL" id="SKB02945.1"/>
    </source>
</evidence>